<sequence length="422" mass="45966">MALRRLVQSPAQTLSLGRVQALDRALNSPWSQYPCVHIAGSNGKGSTAGKLARSLSNAGYNTGLFTSPHIHTICERIQVNGRYIQYPQLQKYLAQVLAVEGPNTRPTTFEALTLAALLYFRDQNVDYGVIECGLGGGSDATNIITPVLSVITSISLDHCDILGNTTDEITFAKAGIIKDRIPVITGPTVPRQIIDRIALDHGSTHYHVRNEHTDSSLSYDNDNRMVALRCLEILGIDIAACGDGLSHSPSCRYELIPNAYNRSVIMDAAHNRDGLTRLCQRVAGDMANRSKAGSATDGRTHFIFGMCRDKLEPNSALSVLTGICPQSSVHIVQAANNQRFWPISEFIAQTDELYSVQCVSDGNIQSTIAHVLTNSRPDDLIVICGSFFIMKEARQALGIKFEQCAEIDNETGLLFDSCIAKG</sequence>
<evidence type="ECO:0000256" key="6">
    <source>
        <dbReference type="ARBA" id="ARBA00022842"/>
    </source>
</evidence>
<dbReference type="InterPro" id="IPR036565">
    <property type="entry name" value="Mur-like_cat_sf"/>
</dbReference>
<feature type="domain" description="Mur ligase central" evidence="7">
    <location>
        <begin position="38"/>
        <end position="178"/>
    </location>
</feature>
<dbReference type="EMBL" id="HACM01004647">
    <property type="protein sequence ID" value="CRZ05089.1"/>
    <property type="molecule type" value="Transcribed_RNA"/>
</dbReference>
<keyword evidence="4" id="KW-0547">Nucleotide-binding</keyword>
<dbReference type="AlphaFoldDB" id="A0A0H5R9I6"/>
<keyword evidence="2" id="KW-0436">Ligase</keyword>
<evidence type="ECO:0000256" key="4">
    <source>
        <dbReference type="ARBA" id="ARBA00022741"/>
    </source>
</evidence>
<keyword evidence="6" id="KW-0460">Magnesium</keyword>
<reference evidence="8" key="1">
    <citation type="submission" date="2015-04" db="EMBL/GenBank/DDBJ databases">
        <title>The genome sequence of the plant pathogenic Rhizarian Plasmodiophora brassicae reveals insights in its biotrophic life cycle and the origin of chitin synthesis.</title>
        <authorList>
            <person name="Schwelm A."/>
            <person name="Fogelqvist J."/>
            <person name="Knaust A."/>
            <person name="Julke S."/>
            <person name="Lilja T."/>
            <person name="Dhandapani V."/>
            <person name="Bonilla-Rosso G."/>
            <person name="Karlsson M."/>
            <person name="Shevchenko A."/>
            <person name="Choi S.R."/>
            <person name="Kim H.G."/>
            <person name="Park J.Y."/>
            <person name="Lim Y.P."/>
            <person name="Ludwig-Muller J."/>
            <person name="Dixelius C."/>
        </authorList>
    </citation>
    <scope>NUCLEOTIDE SEQUENCE</scope>
    <source>
        <tissue evidence="8">Potato root galls</tissue>
    </source>
</reference>
<comment type="similarity">
    <text evidence="1">Belongs to the folylpolyglutamate synthase family.</text>
</comment>
<dbReference type="InterPro" id="IPR001645">
    <property type="entry name" value="Folylpolyglutamate_synth"/>
</dbReference>
<dbReference type="Gene3D" id="3.90.190.20">
    <property type="entry name" value="Mur ligase, C-terminal domain"/>
    <property type="match status" value="1"/>
</dbReference>
<dbReference type="NCBIfam" id="TIGR01499">
    <property type="entry name" value="folC"/>
    <property type="match status" value="1"/>
</dbReference>
<dbReference type="GO" id="GO:0005524">
    <property type="term" value="F:ATP binding"/>
    <property type="evidence" value="ECO:0007669"/>
    <property type="project" value="UniProtKB-KW"/>
</dbReference>
<dbReference type="GO" id="GO:0046872">
    <property type="term" value="F:metal ion binding"/>
    <property type="evidence" value="ECO:0007669"/>
    <property type="project" value="UniProtKB-KW"/>
</dbReference>
<dbReference type="GO" id="GO:0004326">
    <property type="term" value="F:tetrahydrofolylpolyglutamate synthase activity"/>
    <property type="evidence" value="ECO:0007669"/>
    <property type="project" value="InterPro"/>
</dbReference>
<evidence type="ECO:0000259" key="7">
    <source>
        <dbReference type="Pfam" id="PF08245"/>
    </source>
</evidence>
<dbReference type="Gene3D" id="3.40.1190.10">
    <property type="entry name" value="Mur-like, catalytic domain"/>
    <property type="match status" value="1"/>
</dbReference>
<evidence type="ECO:0000256" key="2">
    <source>
        <dbReference type="ARBA" id="ARBA00022598"/>
    </source>
</evidence>
<keyword evidence="3" id="KW-0479">Metal-binding</keyword>
<dbReference type="GO" id="GO:0005829">
    <property type="term" value="C:cytosol"/>
    <property type="evidence" value="ECO:0007669"/>
    <property type="project" value="TreeGrafter"/>
</dbReference>
<keyword evidence="5" id="KW-0067">ATP-binding</keyword>
<dbReference type="PROSITE" id="PS01012">
    <property type="entry name" value="FOLYLPOLYGLU_SYNT_2"/>
    <property type="match status" value="1"/>
</dbReference>
<dbReference type="PANTHER" id="PTHR11136">
    <property type="entry name" value="FOLYLPOLYGLUTAMATE SYNTHASE-RELATED"/>
    <property type="match status" value="1"/>
</dbReference>
<evidence type="ECO:0000256" key="3">
    <source>
        <dbReference type="ARBA" id="ARBA00022723"/>
    </source>
</evidence>
<dbReference type="PANTHER" id="PTHR11136:SF0">
    <property type="entry name" value="DIHYDROFOLATE SYNTHETASE-RELATED"/>
    <property type="match status" value="1"/>
</dbReference>
<dbReference type="InterPro" id="IPR018109">
    <property type="entry name" value="Folylpolyglutamate_synth_CS"/>
</dbReference>
<dbReference type="InterPro" id="IPR036615">
    <property type="entry name" value="Mur_ligase_C_dom_sf"/>
</dbReference>
<protein>
    <recommendedName>
        <fullName evidence="7">Mur ligase central domain-containing protein</fullName>
    </recommendedName>
</protein>
<dbReference type="SUPFAM" id="SSF53623">
    <property type="entry name" value="MurD-like peptide ligases, catalytic domain"/>
    <property type="match status" value="1"/>
</dbReference>
<dbReference type="SUPFAM" id="SSF53244">
    <property type="entry name" value="MurD-like peptide ligases, peptide-binding domain"/>
    <property type="match status" value="1"/>
</dbReference>
<evidence type="ECO:0000313" key="8">
    <source>
        <dbReference type="EMBL" id="CRZ05089.1"/>
    </source>
</evidence>
<dbReference type="GO" id="GO:0008841">
    <property type="term" value="F:dihydrofolate synthase activity"/>
    <property type="evidence" value="ECO:0007669"/>
    <property type="project" value="TreeGrafter"/>
</dbReference>
<dbReference type="Pfam" id="PF08245">
    <property type="entry name" value="Mur_ligase_M"/>
    <property type="match status" value="1"/>
</dbReference>
<accession>A0A0H5R9I6</accession>
<name>A0A0H5R9I6_9EUKA</name>
<organism evidence="8">
    <name type="scientific">Spongospora subterranea</name>
    <dbReference type="NCBI Taxonomy" id="70186"/>
    <lineage>
        <taxon>Eukaryota</taxon>
        <taxon>Sar</taxon>
        <taxon>Rhizaria</taxon>
        <taxon>Endomyxa</taxon>
        <taxon>Phytomyxea</taxon>
        <taxon>Plasmodiophorida</taxon>
        <taxon>Plasmodiophoridae</taxon>
        <taxon>Spongospora</taxon>
    </lineage>
</organism>
<dbReference type="PIRSF" id="PIRSF001563">
    <property type="entry name" value="Folylpolyglu_synth"/>
    <property type="match status" value="1"/>
</dbReference>
<dbReference type="InterPro" id="IPR013221">
    <property type="entry name" value="Mur_ligase_cen"/>
</dbReference>
<proteinExistence type="inferred from homology"/>
<evidence type="ECO:0000256" key="1">
    <source>
        <dbReference type="ARBA" id="ARBA00008276"/>
    </source>
</evidence>
<evidence type="ECO:0000256" key="5">
    <source>
        <dbReference type="ARBA" id="ARBA00022840"/>
    </source>
</evidence>
<dbReference type="GO" id="GO:0005739">
    <property type="term" value="C:mitochondrion"/>
    <property type="evidence" value="ECO:0007669"/>
    <property type="project" value="TreeGrafter"/>
</dbReference>